<feature type="non-terminal residue" evidence="1">
    <location>
        <position position="1"/>
    </location>
</feature>
<proteinExistence type="predicted"/>
<gene>
    <name evidence="1" type="ORF">K441DRAFT_589284</name>
</gene>
<sequence length="72" mass="8251">WKEAEELEVQVMETSVRALGEEHLYTLTSMANLAFTFSFQGRKQVQGPQHPHTTSSLETLNGWQMENMGIRL</sequence>
<dbReference type="EMBL" id="KV748244">
    <property type="protein sequence ID" value="OCK88358.1"/>
    <property type="molecule type" value="Genomic_DNA"/>
</dbReference>
<accession>A0ACC8EPX5</accession>
<evidence type="ECO:0000313" key="2">
    <source>
        <dbReference type="Proteomes" id="UP000250078"/>
    </source>
</evidence>
<organism evidence="1 2">
    <name type="scientific">Cenococcum geophilum 1.58</name>
    <dbReference type="NCBI Taxonomy" id="794803"/>
    <lineage>
        <taxon>Eukaryota</taxon>
        <taxon>Fungi</taxon>
        <taxon>Dikarya</taxon>
        <taxon>Ascomycota</taxon>
        <taxon>Pezizomycotina</taxon>
        <taxon>Dothideomycetes</taxon>
        <taxon>Pleosporomycetidae</taxon>
        <taxon>Gloniales</taxon>
        <taxon>Gloniaceae</taxon>
        <taxon>Cenococcum</taxon>
    </lineage>
</organism>
<name>A0ACC8EPX5_9PEZI</name>
<reference evidence="1 2" key="1">
    <citation type="journal article" date="2016" name="Nat. Commun.">
        <title>Ectomycorrhizal ecology is imprinted in the genome of the dominant symbiotic fungus Cenococcum geophilum.</title>
        <authorList>
            <consortium name="DOE Joint Genome Institute"/>
            <person name="Peter M."/>
            <person name="Kohler A."/>
            <person name="Ohm R.A."/>
            <person name="Kuo A."/>
            <person name="Krutzmann J."/>
            <person name="Morin E."/>
            <person name="Arend M."/>
            <person name="Barry K.W."/>
            <person name="Binder M."/>
            <person name="Choi C."/>
            <person name="Clum A."/>
            <person name="Copeland A."/>
            <person name="Grisel N."/>
            <person name="Haridas S."/>
            <person name="Kipfer T."/>
            <person name="LaButti K."/>
            <person name="Lindquist E."/>
            <person name="Lipzen A."/>
            <person name="Maire R."/>
            <person name="Meier B."/>
            <person name="Mihaltcheva S."/>
            <person name="Molinier V."/>
            <person name="Murat C."/>
            <person name="Poggeler S."/>
            <person name="Quandt C.A."/>
            <person name="Sperisen C."/>
            <person name="Tritt A."/>
            <person name="Tisserant E."/>
            <person name="Crous P.W."/>
            <person name="Henrissat B."/>
            <person name="Nehls U."/>
            <person name="Egli S."/>
            <person name="Spatafora J.W."/>
            <person name="Grigoriev I.V."/>
            <person name="Martin F.M."/>
        </authorList>
    </citation>
    <scope>NUCLEOTIDE SEQUENCE [LARGE SCALE GENOMIC DNA]</scope>
    <source>
        <strain evidence="1 2">1.58</strain>
    </source>
</reference>
<evidence type="ECO:0000313" key="1">
    <source>
        <dbReference type="EMBL" id="OCK88358.1"/>
    </source>
</evidence>
<protein>
    <submittedName>
        <fullName evidence="1">Uncharacterized protein</fullName>
    </submittedName>
</protein>
<dbReference type="Proteomes" id="UP000250078">
    <property type="component" value="Unassembled WGS sequence"/>
</dbReference>
<keyword evidence="2" id="KW-1185">Reference proteome</keyword>